<evidence type="ECO:0000256" key="6">
    <source>
        <dbReference type="ARBA" id="ARBA00023163"/>
    </source>
</evidence>
<dbReference type="InterPro" id="IPR003851">
    <property type="entry name" value="Znf_Dof"/>
</dbReference>
<keyword evidence="1" id="KW-0479">Metal-binding</keyword>
<evidence type="ECO:0000256" key="1">
    <source>
        <dbReference type="ARBA" id="ARBA00022723"/>
    </source>
</evidence>
<keyword evidence="7" id="KW-0539">Nucleus</keyword>
<evidence type="ECO:0000259" key="9">
    <source>
        <dbReference type="PROSITE" id="PS50884"/>
    </source>
</evidence>
<evidence type="ECO:0000256" key="5">
    <source>
        <dbReference type="ARBA" id="ARBA00023125"/>
    </source>
</evidence>
<evidence type="ECO:0000313" key="10">
    <source>
        <dbReference type="EMBL" id="CAK9222535.1"/>
    </source>
</evidence>
<name>A0ABP0UJK4_9BRYO</name>
<feature type="region of interest" description="Disordered" evidence="8">
    <location>
        <begin position="116"/>
        <end position="150"/>
    </location>
</feature>
<feature type="compositionally biased region" description="Low complexity" evidence="8">
    <location>
        <begin position="29"/>
        <end position="50"/>
    </location>
</feature>
<keyword evidence="6" id="KW-0804">Transcription</keyword>
<keyword evidence="11" id="KW-1185">Reference proteome</keyword>
<proteinExistence type="predicted"/>
<dbReference type="PANTHER" id="PTHR31089:SF22">
    <property type="entry name" value="CYCLIC DOF FACTOR 4"/>
    <property type="match status" value="1"/>
</dbReference>
<dbReference type="PROSITE" id="PS50884">
    <property type="entry name" value="ZF_DOF_2"/>
    <property type="match status" value="1"/>
</dbReference>
<feature type="domain" description="Dof-type" evidence="9">
    <location>
        <begin position="71"/>
        <end position="125"/>
    </location>
</feature>
<evidence type="ECO:0000313" key="11">
    <source>
        <dbReference type="Proteomes" id="UP001497512"/>
    </source>
</evidence>
<gene>
    <name evidence="10" type="ORF">CSSPTR1EN2_LOCUS16154</name>
</gene>
<organism evidence="10 11">
    <name type="scientific">Sphagnum troendelagicum</name>
    <dbReference type="NCBI Taxonomy" id="128251"/>
    <lineage>
        <taxon>Eukaryota</taxon>
        <taxon>Viridiplantae</taxon>
        <taxon>Streptophyta</taxon>
        <taxon>Embryophyta</taxon>
        <taxon>Bryophyta</taxon>
        <taxon>Sphagnophytina</taxon>
        <taxon>Sphagnopsida</taxon>
        <taxon>Sphagnales</taxon>
        <taxon>Sphagnaceae</taxon>
        <taxon>Sphagnum</taxon>
    </lineage>
</organism>
<reference evidence="10" key="1">
    <citation type="submission" date="2024-02" db="EMBL/GenBank/DDBJ databases">
        <authorList>
            <consortium name="ELIXIR-Norway"/>
            <consortium name="Elixir Norway"/>
        </authorList>
    </citation>
    <scope>NUCLEOTIDE SEQUENCE</scope>
</reference>
<feature type="compositionally biased region" description="Basic residues" evidence="8">
    <location>
        <begin position="120"/>
        <end position="129"/>
    </location>
</feature>
<protein>
    <recommendedName>
        <fullName evidence="9">Dof-type domain-containing protein</fullName>
    </recommendedName>
</protein>
<dbReference type="Pfam" id="PF02701">
    <property type="entry name" value="Zn_ribbon_Dof"/>
    <property type="match status" value="1"/>
</dbReference>
<evidence type="ECO:0000256" key="7">
    <source>
        <dbReference type="ARBA" id="ARBA00023242"/>
    </source>
</evidence>
<sequence>MVIMHLATMNHCEQEELVDPHDLIHQASGDSVSSAAAGDQQQSQQLAGAVTTSRGSGGCMRAAERPVMKPIPCPRCQSMNTKFCYYNNYSVNQPRHFCRNCQRYWTVGGTLRNVPVGGGTRKKVHRTRQRSMSSSDGLQPRDSRGDFSPAAGAGLNALNMTQVVQSNVLLPSTLQNFVTTQQQLSLLSSQMTGAGGKVGSMSSYGNYQQPVLQQQSGSVTELPPNTTTTTSPHLPTFLHYLSNLDHQRERQNIHGSFNAGSSLSKNLLAASTTPATSTAGLMMNLQQDHVMVSTSLHSSATSSMYEHQSSTSNMPMNSRGLQLAGGGSDIVQAAPGSLFSNVIGGYYTISSPQKLDGNQIEFLNSVLQKPGYWGA</sequence>
<evidence type="ECO:0000256" key="8">
    <source>
        <dbReference type="SAM" id="MobiDB-lite"/>
    </source>
</evidence>
<keyword evidence="4" id="KW-0805">Transcription regulation</keyword>
<feature type="region of interest" description="Disordered" evidence="8">
    <location>
        <begin position="29"/>
        <end position="59"/>
    </location>
</feature>
<keyword evidence="2" id="KW-0863">Zinc-finger</keyword>
<dbReference type="PROSITE" id="PS01361">
    <property type="entry name" value="ZF_DOF_1"/>
    <property type="match status" value="1"/>
</dbReference>
<dbReference type="InterPro" id="IPR045174">
    <property type="entry name" value="Dof"/>
</dbReference>
<keyword evidence="5" id="KW-0238">DNA-binding</keyword>
<keyword evidence="3" id="KW-0862">Zinc</keyword>
<evidence type="ECO:0000256" key="4">
    <source>
        <dbReference type="ARBA" id="ARBA00023015"/>
    </source>
</evidence>
<dbReference type="Proteomes" id="UP001497512">
    <property type="component" value="Chromosome 4"/>
</dbReference>
<evidence type="ECO:0000256" key="3">
    <source>
        <dbReference type="ARBA" id="ARBA00022833"/>
    </source>
</evidence>
<dbReference type="EMBL" id="OZ019896">
    <property type="protein sequence ID" value="CAK9222535.1"/>
    <property type="molecule type" value="Genomic_DNA"/>
</dbReference>
<dbReference type="PANTHER" id="PTHR31089">
    <property type="entry name" value="CYCLIC DOF FACTOR 2"/>
    <property type="match status" value="1"/>
</dbReference>
<accession>A0ABP0UJK4</accession>
<evidence type="ECO:0000256" key="2">
    <source>
        <dbReference type="ARBA" id="ARBA00022771"/>
    </source>
</evidence>